<dbReference type="AlphaFoldDB" id="A0A1C4DD50"/>
<proteinExistence type="predicted"/>
<evidence type="ECO:0000313" key="4">
    <source>
        <dbReference type="EMBL" id="SCC29292.1"/>
    </source>
</evidence>
<name>A0A1C4DD50_BACTU</name>
<dbReference type="PROSITE" id="PS51272">
    <property type="entry name" value="SLH"/>
    <property type="match status" value="3"/>
</dbReference>
<evidence type="ECO:0000259" key="3">
    <source>
        <dbReference type="PROSITE" id="PS51272"/>
    </source>
</evidence>
<reference evidence="4 5" key="1">
    <citation type="submission" date="2016-08" db="EMBL/GenBank/DDBJ databases">
        <authorList>
            <person name="Seilhamer J.J."/>
        </authorList>
    </citation>
    <scope>NUCLEOTIDE SEQUENCE [LARGE SCALE GENOMIC DNA]</scope>
    <source>
        <strain evidence="4 5">IEBC_T61001</strain>
    </source>
</reference>
<feature type="domain" description="SLH" evidence="3">
    <location>
        <begin position="150"/>
        <end position="208"/>
    </location>
</feature>
<dbReference type="InterPro" id="IPR001119">
    <property type="entry name" value="SLH_dom"/>
</dbReference>
<feature type="domain" description="SLH" evidence="3">
    <location>
        <begin position="86"/>
        <end position="149"/>
    </location>
</feature>
<dbReference type="InterPro" id="IPR051465">
    <property type="entry name" value="Cell_Envelope_Struct_Comp"/>
</dbReference>
<evidence type="ECO:0000256" key="1">
    <source>
        <dbReference type="ARBA" id="ARBA00022729"/>
    </source>
</evidence>
<sequence>MKFKQIILAGAVLASSTFTSLTNAHAETGFRDVPSDHWSYKAIIDLKERNIFSGYGNGIFGFGNPITRGQVARLLYAYLQPVDDPSFKNPFNDVKGTMFEKEILAITKAGIMSGYGDGKFGPNEVLNREQLAAVLTQAFQLKATSITTFKDVEKNYWATNAISALQENKIVVGTGNNMFEPKKIVTREQYAQFLYNTMTTVVVKPELTPFGIPSSMFTNDFYYDSKNWKNASPVLKKSVSNEAQNLIKKINKKYNEDYKYASASVSSMGLPESVQLRTSNPNLGRIYDLGQGQFFVDGENEHDFYIMFIIDKATVELAKNWITLINPDLNLNKEINDIIAMPSKKASGRDFHTYLDKGNYQIELGTSPQTKGYDALFIGVKQK</sequence>
<dbReference type="Proteomes" id="UP000195991">
    <property type="component" value="Unassembled WGS sequence"/>
</dbReference>
<feature type="chain" id="PRO_5008690423" description="SLH domain-containing protein" evidence="2">
    <location>
        <begin position="27"/>
        <end position="383"/>
    </location>
</feature>
<organism evidence="4 5">
    <name type="scientific">Bacillus thuringiensis</name>
    <dbReference type="NCBI Taxonomy" id="1428"/>
    <lineage>
        <taxon>Bacteria</taxon>
        <taxon>Bacillati</taxon>
        <taxon>Bacillota</taxon>
        <taxon>Bacilli</taxon>
        <taxon>Bacillales</taxon>
        <taxon>Bacillaceae</taxon>
        <taxon>Bacillus</taxon>
        <taxon>Bacillus cereus group</taxon>
    </lineage>
</organism>
<dbReference type="Pfam" id="PF00395">
    <property type="entry name" value="SLH"/>
    <property type="match status" value="3"/>
</dbReference>
<protein>
    <recommendedName>
        <fullName evidence="3">SLH domain-containing protein</fullName>
    </recommendedName>
</protein>
<dbReference type="EMBL" id="FMBI01000028">
    <property type="protein sequence ID" value="SCC29292.1"/>
    <property type="molecule type" value="Genomic_DNA"/>
</dbReference>
<feature type="signal peptide" evidence="2">
    <location>
        <begin position="1"/>
        <end position="26"/>
    </location>
</feature>
<gene>
    <name evidence="4" type="ORF">BTT61001_02337</name>
</gene>
<keyword evidence="1 2" id="KW-0732">Signal</keyword>
<dbReference type="RefSeq" id="WP_087986059.1">
    <property type="nucleotide sequence ID" value="NZ_FMBI01000028.1"/>
</dbReference>
<evidence type="ECO:0000313" key="5">
    <source>
        <dbReference type="Proteomes" id="UP000195991"/>
    </source>
</evidence>
<feature type="domain" description="SLH" evidence="3">
    <location>
        <begin position="26"/>
        <end position="85"/>
    </location>
</feature>
<accession>A0A1C4DD50</accession>
<evidence type="ECO:0000256" key="2">
    <source>
        <dbReference type="SAM" id="SignalP"/>
    </source>
</evidence>
<dbReference type="PANTHER" id="PTHR43308:SF1">
    <property type="entry name" value="OUTER MEMBRANE PROTEIN ALPHA"/>
    <property type="match status" value="1"/>
</dbReference>
<dbReference type="PANTHER" id="PTHR43308">
    <property type="entry name" value="OUTER MEMBRANE PROTEIN ALPHA-RELATED"/>
    <property type="match status" value="1"/>
</dbReference>